<protein>
    <recommendedName>
        <fullName evidence="1">UPF0181 protein C8D90_101674</fullName>
    </recommendedName>
</protein>
<sequence length="61" mass="6843">MSSGMPALSHEEQQKAAERIHQLMEEGLSSGEAIARVAAEIRERHQGNAVHVRFDDEDEEE</sequence>
<dbReference type="HAMAP" id="MF_00507">
    <property type="entry name" value="UPF0181"/>
    <property type="match status" value="1"/>
</dbReference>
<evidence type="ECO:0000256" key="1">
    <source>
        <dbReference type="HAMAP-Rule" id="MF_00507"/>
    </source>
</evidence>
<dbReference type="Pfam" id="PF03701">
    <property type="entry name" value="UPF0181"/>
    <property type="match status" value="1"/>
</dbReference>
<reference evidence="2 3" key="1">
    <citation type="submission" date="2018-07" db="EMBL/GenBank/DDBJ databases">
        <title>Genomic Encyclopedia of Type Strains, Phase IV (KMG-IV): sequencing the most valuable type-strain genomes for metagenomic binning, comparative biology and taxonomic classification.</title>
        <authorList>
            <person name="Goeker M."/>
        </authorList>
    </citation>
    <scope>NUCLEOTIDE SEQUENCE [LARGE SCALE GENOMIC DNA]</scope>
    <source>
        <strain evidence="2 3">DSM 103736</strain>
    </source>
</reference>
<name>A0A370R477_9GAMM</name>
<dbReference type="OrthoDB" id="6522084at2"/>
<organism evidence="2 3">
    <name type="scientific">Enterobacillus tribolii</name>
    <dbReference type="NCBI Taxonomy" id="1487935"/>
    <lineage>
        <taxon>Bacteria</taxon>
        <taxon>Pseudomonadati</taxon>
        <taxon>Pseudomonadota</taxon>
        <taxon>Gammaproteobacteria</taxon>
        <taxon>Enterobacterales</taxon>
        <taxon>Hafniaceae</taxon>
        <taxon>Enterobacillus</taxon>
    </lineage>
</organism>
<dbReference type="Proteomes" id="UP000254848">
    <property type="component" value="Unassembled WGS sequence"/>
</dbReference>
<dbReference type="InterPro" id="IPR005371">
    <property type="entry name" value="UPF0181"/>
</dbReference>
<dbReference type="EMBL" id="QRAP01000001">
    <property type="protein sequence ID" value="RDK97229.1"/>
    <property type="molecule type" value="Genomic_DNA"/>
</dbReference>
<evidence type="ECO:0000313" key="3">
    <source>
        <dbReference type="Proteomes" id="UP000254848"/>
    </source>
</evidence>
<dbReference type="AlphaFoldDB" id="A0A370R477"/>
<comment type="similarity">
    <text evidence="1">Belongs to the UPF0181 family.</text>
</comment>
<proteinExistence type="inferred from homology"/>
<evidence type="ECO:0000313" key="2">
    <source>
        <dbReference type="EMBL" id="RDK97229.1"/>
    </source>
</evidence>
<comment type="caution">
    <text evidence="2">The sequence shown here is derived from an EMBL/GenBank/DDBJ whole genome shotgun (WGS) entry which is preliminary data.</text>
</comment>
<gene>
    <name evidence="2" type="ORF">C8D90_101674</name>
</gene>
<accession>A0A370R477</accession>
<dbReference type="NCBIfam" id="NF003476">
    <property type="entry name" value="PRK05114.1"/>
    <property type="match status" value="1"/>
</dbReference>
<dbReference type="RefSeq" id="WP_115456969.1">
    <property type="nucleotide sequence ID" value="NZ_QRAP01000001.1"/>
</dbReference>
<keyword evidence="3" id="KW-1185">Reference proteome</keyword>